<evidence type="ECO:0000256" key="3">
    <source>
        <dbReference type="ARBA" id="ARBA00022490"/>
    </source>
</evidence>
<comment type="caution">
    <text evidence="5">The sequence shown here is derived from an EMBL/GenBank/DDBJ whole genome shotgun (WGS) entry which is preliminary data.</text>
</comment>
<evidence type="ECO:0000313" key="5">
    <source>
        <dbReference type="EMBL" id="GFE53450.1"/>
    </source>
</evidence>
<dbReference type="Pfam" id="PF06058">
    <property type="entry name" value="DCP1"/>
    <property type="match status" value="1"/>
</dbReference>
<dbReference type="GO" id="GO:0031087">
    <property type="term" value="P:deadenylation-independent decapping of nuclear-transcribed mRNA"/>
    <property type="evidence" value="ECO:0007669"/>
    <property type="project" value="TreeGrafter"/>
</dbReference>
<evidence type="ECO:0000256" key="2">
    <source>
        <dbReference type="ARBA" id="ARBA00008778"/>
    </source>
</evidence>
<dbReference type="GO" id="GO:0000290">
    <property type="term" value="P:deadenylation-dependent decapping of nuclear-transcribed mRNA"/>
    <property type="evidence" value="ECO:0007669"/>
    <property type="project" value="InterPro"/>
</dbReference>
<dbReference type="GO" id="GO:0006397">
    <property type="term" value="P:mRNA processing"/>
    <property type="evidence" value="ECO:0007669"/>
    <property type="project" value="UniProtKB-KW"/>
</dbReference>
<keyword evidence="4" id="KW-0507">mRNA processing</keyword>
<dbReference type="AlphaFoldDB" id="A0A9W5T9P5"/>
<reference evidence="5" key="1">
    <citation type="submission" date="2019-12" db="EMBL/GenBank/DDBJ databases">
        <title>Genome sequence of Babesia ovis.</title>
        <authorList>
            <person name="Yamagishi J."/>
            <person name="Sevinc F."/>
            <person name="Xuan X."/>
        </authorList>
    </citation>
    <scope>NUCLEOTIDE SEQUENCE</scope>
    <source>
        <strain evidence="5">Selcuk</strain>
    </source>
</reference>
<dbReference type="InterPro" id="IPR010334">
    <property type="entry name" value="Dcp1"/>
</dbReference>
<evidence type="ECO:0000313" key="6">
    <source>
        <dbReference type="Proteomes" id="UP001057455"/>
    </source>
</evidence>
<sequence>MVNGDLGDIPSQYDDSANSAMDQVKRMRGRLSLKMLSSLDEHVKNIIFQTPFVTAYELKGYNEWVRAEIEGFLYILQRNVEPYNSIILVNRKSENHLIEYITPEFQVSLDGNFIFYRSINVHTRTHHNIRGLWFFDKNECKNTFEKLLSVTINREPLSGFQPAAEHTSVISHENKMPSAMLPSDMIHSGAAQPLSATAGLPMPIKQTPSDYHDPLDIFNMKKKEGFVHPGVNAHQRTAPPPTQVPLPSVSQMPAYTLGPAVSHHQQPPATMSVPHVSTNPVLGFPMPDCNKQPLAKDSHTLSDTSRPILGTTNQSHTVYGSFPLGTQQVFIVGPEGRGKTTLIKDLIRHGTSKSPNGHHYSYYNFESNANHNFQVMVTRWTSSLISQHPLIKVCGEQDCINVYNELEKAIPQLKTHIRTFLNRILTLKHLDRQLANHLRDIIASNNEITGQLWYDTCSLILKHAPATMGIYDHSEVRPAEAFFYGLFAVGIIAEKAEIECRNLSNPSSRLTATWASKYVIQAFSVLSQLHKQRWIMCLDGIHELTRSPFLFDRGTTFLRHLLAELQANRVSALFISDDSMSSLAYYNKQLSRSIDRVYSDLTGRSLSHGTTPPDTRGDASVLSNASRDTSILSDVSRDCLSSPNPNVDVHSTLDTQYAVSIDSSSVVHFHMPEIEPSVSRGILKEDIHYSDAIARALVKVCGGNLGLINTIVVAYKDLENNLDLPAVHQILAGSESPVDDEYFPLNASAEQQAEYLHEERCRMFVRNVHNLALPTEIIKFENMINRFLSLPLMESINHKFGDNLHFMITVNETIRHLLSKPLLQLKSGPKIDNKIVLSLLASGIIHYNTETSTLEFKNSLTKILLEAYVDNYYESLPLIDQLKYKANYLLNQRKIYQETDRMLI</sequence>
<name>A0A9W5T9P5_BABOV</name>
<accession>A0A9W5T9P5</accession>
<dbReference type="EMBL" id="BLIY01000006">
    <property type="protein sequence ID" value="GFE53450.1"/>
    <property type="molecule type" value="Genomic_DNA"/>
</dbReference>
<dbReference type="SUPFAM" id="SSF50729">
    <property type="entry name" value="PH domain-like"/>
    <property type="match status" value="1"/>
</dbReference>
<organism evidence="5 6">
    <name type="scientific">Babesia ovis</name>
    <dbReference type="NCBI Taxonomy" id="5869"/>
    <lineage>
        <taxon>Eukaryota</taxon>
        <taxon>Sar</taxon>
        <taxon>Alveolata</taxon>
        <taxon>Apicomplexa</taxon>
        <taxon>Aconoidasida</taxon>
        <taxon>Piroplasmida</taxon>
        <taxon>Babesiidae</taxon>
        <taxon>Babesia</taxon>
    </lineage>
</organism>
<evidence type="ECO:0000256" key="1">
    <source>
        <dbReference type="ARBA" id="ARBA00004496"/>
    </source>
</evidence>
<evidence type="ECO:0000256" key="4">
    <source>
        <dbReference type="ARBA" id="ARBA00022664"/>
    </source>
</evidence>
<dbReference type="InterPro" id="IPR011993">
    <property type="entry name" value="PH-like_dom_sf"/>
</dbReference>
<dbReference type="GO" id="GO:0003729">
    <property type="term" value="F:mRNA binding"/>
    <property type="evidence" value="ECO:0007669"/>
    <property type="project" value="TreeGrafter"/>
</dbReference>
<comment type="similarity">
    <text evidence="2">Belongs to the DCP1 family.</text>
</comment>
<proteinExistence type="inferred from homology"/>
<dbReference type="GO" id="GO:0000932">
    <property type="term" value="C:P-body"/>
    <property type="evidence" value="ECO:0007669"/>
    <property type="project" value="TreeGrafter"/>
</dbReference>
<keyword evidence="6" id="KW-1185">Reference proteome</keyword>
<dbReference type="PANTHER" id="PTHR16290">
    <property type="entry name" value="TRANSCRIPTION FACTOR SMIF DECAPPING ENZYME DCP1"/>
    <property type="match status" value="1"/>
</dbReference>
<dbReference type="PANTHER" id="PTHR16290:SF0">
    <property type="entry name" value="DECAPPING PROTEIN 1, ISOFORM A"/>
    <property type="match status" value="1"/>
</dbReference>
<dbReference type="Gene3D" id="2.30.29.30">
    <property type="entry name" value="Pleckstrin-homology domain (PH domain)/Phosphotyrosine-binding domain (PTB)"/>
    <property type="match status" value="1"/>
</dbReference>
<dbReference type="Proteomes" id="UP001057455">
    <property type="component" value="Unassembled WGS sequence"/>
</dbReference>
<comment type="subcellular location">
    <subcellularLocation>
        <location evidence="1">Cytoplasm</location>
    </subcellularLocation>
</comment>
<dbReference type="InterPro" id="IPR027417">
    <property type="entry name" value="P-loop_NTPase"/>
</dbReference>
<protein>
    <submittedName>
        <fullName evidence="5">Dcp1-like decapping family protein</fullName>
    </submittedName>
</protein>
<dbReference type="GO" id="GO:0008047">
    <property type="term" value="F:enzyme activator activity"/>
    <property type="evidence" value="ECO:0007669"/>
    <property type="project" value="InterPro"/>
</dbReference>
<gene>
    <name evidence="5" type="ORF">BaOVIS_008540</name>
</gene>
<dbReference type="SUPFAM" id="SSF52540">
    <property type="entry name" value="P-loop containing nucleoside triphosphate hydrolases"/>
    <property type="match status" value="1"/>
</dbReference>
<keyword evidence="3" id="KW-0963">Cytoplasm</keyword>
<dbReference type="OrthoDB" id="364143at2759"/>
<dbReference type="CDD" id="cd09804">
    <property type="entry name" value="Dcp1"/>
    <property type="match status" value="1"/>
</dbReference>